<accession>A0A1T3NWZ7</accession>
<protein>
    <submittedName>
        <fullName evidence="2">Mycothiol system anti-sigma-R factor</fullName>
    </submittedName>
</protein>
<dbReference type="InterPro" id="IPR027383">
    <property type="entry name" value="Znf_put"/>
</dbReference>
<dbReference type="NCBIfam" id="TIGR03988">
    <property type="entry name" value="antisig_RsrA"/>
    <property type="match status" value="1"/>
</dbReference>
<dbReference type="Proteomes" id="UP000190037">
    <property type="component" value="Unassembled WGS sequence"/>
</dbReference>
<dbReference type="Pfam" id="PF13490">
    <property type="entry name" value="zf-HC2"/>
    <property type="match status" value="1"/>
</dbReference>
<dbReference type="EMBL" id="MWQN01000001">
    <property type="protein sequence ID" value="OPC81201.1"/>
    <property type="molecule type" value="Genomic_DNA"/>
</dbReference>
<evidence type="ECO:0000259" key="1">
    <source>
        <dbReference type="Pfam" id="PF13490"/>
    </source>
</evidence>
<gene>
    <name evidence="2" type="ORF">B4N89_09795</name>
</gene>
<evidence type="ECO:0000313" key="2">
    <source>
        <dbReference type="EMBL" id="OPC81201.1"/>
    </source>
</evidence>
<dbReference type="STRING" id="159449.B4N89_09795"/>
<name>A0A1T3NWZ7_9ACTN</name>
<organism evidence="2 3">
    <name type="scientific">Embleya scabrispora</name>
    <dbReference type="NCBI Taxonomy" id="159449"/>
    <lineage>
        <taxon>Bacteria</taxon>
        <taxon>Bacillati</taxon>
        <taxon>Actinomycetota</taxon>
        <taxon>Actinomycetes</taxon>
        <taxon>Kitasatosporales</taxon>
        <taxon>Streptomycetaceae</taxon>
        <taxon>Embleya</taxon>
    </lineage>
</organism>
<proteinExistence type="predicted"/>
<dbReference type="AlphaFoldDB" id="A0A1T3NWZ7"/>
<keyword evidence="3" id="KW-1185">Reference proteome</keyword>
<dbReference type="InterPro" id="IPR024020">
    <property type="entry name" value="Anit_sigma_mycothiol_RsrA"/>
</dbReference>
<sequence length="105" mass="12055">MSCGDHHEVDCSEILGHLYEYIDNELADADCTSIRTHLDECSPCLDKYGLEQQVKELVHRCCGRDEVPSELRNKVLERIKLVRVEVDAQRVSVEETSIELERPGR</sequence>
<comment type="caution">
    <text evidence="2">The sequence shown here is derived from an EMBL/GenBank/DDBJ whole genome shotgun (WGS) entry which is preliminary data.</text>
</comment>
<dbReference type="OrthoDB" id="3267840at2"/>
<evidence type="ECO:0000313" key="3">
    <source>
        <dbReference type="Proteomes" id="UP000190037"/>
    </source>
</evidence>
<dbReference type="RefSeq" id="WP_078975506.1">
    <property type="nucleotide sequence ID" value="NZ_MWQN01000001.1"/>
</dbReference>
<dbReference type="eggNOG" id="COG5662">
    <property type="taxonomic scope" value="Bacteria"/>
</dbReference>
<reference evidence="2 3" key="1">
    <citation type="submission" date="2017-03" db="EMBL/GenBank/DDBJ databases">
        <title>Draft genome sequence of Streptomyces scabrisporus NF3, endophyte isolated from Amphipterygium adstringens.</title>
        <authorList>
            <person name="Vazquez M."/>
            <person name="Ceapa C.D."/>
            <person name="Rodriguez Luna D."/>
            <person name="Sanchez Esquivel S."/>
        </authorList>
    </citation>
    <scope>NUCLEOTIDE SEQUENCE [LARGE SCALE GENOMIC DNA]</scope>
    <source>
        <strain evidence="2 3">NF3</strain>
    </source>
</reference>
<feature type="domain" description="Putative zinc-finger" evidence="1">
    <location>
        <begin position="11"/>
        <end position="44"/>
    </location>
</feature>